<dbReference type="GO" id="GO:0051287">
    <property type="term" value="F:NAD binding"/>
    <property type="evidence" value="ECO:0007669"/>
    <property type="project" value="InterPro"/>
</dbReference>
<feature type="binding site" evidence="5">
    <location>
        <position position="318"/>
    </location>
    <ligand>
        <name>NAD(+)</name>
        <dbReference type="ChEBI" id="CHEBI:57540"/>
    </ligand>
</feature>
<evidence type="ECO:0000256" key="2">
    <source>
        <dbReference type="ARBA" id="ARBA00023002"/>
    </source>
</evidence>
<dbReference type="Gene3D" id="3.40.50.720">
    <property type="entry name" value="NAD(P)-binding Rossmann-like Domain"/>
    <property type="match status" value="1"/>
</dbReference>
<dbReference type="PRINTS" id="PR00078">
    <property type="entry name" value="G3PDHDRGNASE"/>
</dbReference>
<dbReference type="Pfam" id="PF00044">
    <property type="entry name" value="Gp_dh_N"/>
    <property type="match status" value="1"/>
</dbReference>
<feature type="binding site" evidence="5">
    <location>
        <position position="37"/>
    </location>
    <ligand>
        <name>NAD(+)</name>
        <dbReference type="ChEBI" id="CHEBI:57540"/>
    </ligand>
</feature>
<dbReference type="InterPro" id="IPR036291">
    <property type="entry name" value="NAD(P)-bd_dom_sf"/>
</dbReference>
<feature type="domain" description="Glyceraldehyde 3-phosphate dehydrogenase NAD(P) binding" evidence="9">
    <location>
        <begin position="6"/>
        <end position="154"/>
    </location>
</feature>
<feature type="site" description="Activates thiol group during catalysis" evidence="6">
    <location>
        <position position="181"/>
    </location>
</feature>
<dbReference type="SUPFAM" id="SSF55347">
    <property type="entry name" value="Glyceraldehyde-3-phosphate dehydrogenase-like, C-terminal domain"/>
    <property type="match status" value="1"/>
</dbReference>
<organism evidence="10 11">
    <name type="scientific">Candidatus Komeilibacteria bacterium RIFOXYC1_FULL_37_11</name>
    <dbReference type="NCBI Taxonomy" id="1798555"/>
    <lineage>
        <taxon>Bacteria</taxon>
        <taxon>Candidatus Komeiliibacteriota</taxon>
    </lineage>
</organism>
<dbReference type="AlphaFoldDB" id="A0A1G2BX34"/>
<dbReference type="InterPro" id="IPR020831">
    <property type="entry name" value="GlycerAld/Erythrose_P_DH"/>
</dbReference>
<dbReference type="FunFam" id="3.30.360.10:FF:000002">
    <property type="entry name" value="Glyceraldehyde-3-phosphate dehydrogenase"/>
    <property type="match status" value="1"/>
</dbReference>
<protein>
    <recommendedName>
        <fullName evidence="8">Glyceraldehyde-3-phosphate dehydrogenase</fullName>
        <ecNumber evidence="8">1.2.1.-</ecNumber>
    </recommendedName>
</protein>
<keyword evidence="5" id="KW-0520">NAD</keyword>
<dbReference type="PIRSF" id="PIRSF000149">
    <property type="entry name" value="GAP_DH"/>
    <property type="match status" value="1"/>
</dbReference>
<dbReference type="Gene3D" id="3.30.360.10">
    <property type="entry name" value="Dihydrodipicolinate Reductase, domain 2"/>
    <property type="match status" value="1"/>
</dbReference>
<dbReference type="EMBL" id="MHKQ01000018">
    <property type="protein sequence ID" value="OGY93743.1"/>
    <property type="molecule type" value="Genomic_DNA"/>
</dbReference>
<reference evidence="10 11" key="1">
    <citation type="journal article" date="2016" name="Nat. Commun.">
        <title>Thousands of microbial genomes shed light on interconnected biogeochemical processes in an aquifer system.</title>
        <authorList>
            <person name="Anantharaman K."/>
            <person name="Brown C.T."/>
            <person name="Hug L.A."/>
            <person name="Sharon I."/>
            <person name="Castelle C.J."/>
            <person name="Probst A.J."/>
            <person name="Thomas B.C."/>
            <person name="Singh A."/>
            <person name="Wilkins M.J."/>
            <person name="Karaoz U."/>
            <person name="Brodie E.L."/>
            <person name="Williams K.H."/>
            <person name="Hubbard S.S."/>
            <person name="Banfield J.F."/>
        </authorList>
    </citation>
    <scope>NUCLEOTIDE SEQUENCE [LARGE SCALE GENOMIC DNA]</scope>
</reference>
<feature type="binding site" evidence="5">
    <location>
        <begin position="15"/>
        <end position="16"/>
    </location>
    <ligand>
        <name>NAD(+)</name>
        <dbReference type="ChEBI" id="CHEBI:57540"/>
    </ligand>
</feature>
<dbReference type="Proteomes" id="UP000177626">
    <property type="component" value="Unassembled WGS sequence"/>
</dbReference>
<evidence type="ECO:0000256" key="8">
    <source>
        <dbReference type="RuleBase" id="RU361160"/>
    </source>
</evidence>
<feature type="binding site" evidence="5">
    <location>
        <position position="123"/>
    </location>
    <ligand>
        <name>NAD(+)</name>
        <dbReference type="ChEBI" id="CHEBI:57540"/>
    </ligand>
</feature>
<dbReference type="GO" id="GO:0006006">
    <property type="term" value="P:glucose metabolic process"/>
    <property type="evidence" value="ECO:0007669"/>
    <property type="project" value="InterPro"/>
</dbReference>
<evidence type="ECO:0000256" key="6">
    <source>
        <dbReference type="PIRSR" id="PIRSR000149-4"/>
    </source>
</evidence>
<dbReference type="InterPro" id="IPR020828">
    <property type="entry name" value="GlycerAld_3-P_DH_NAD(P)-bd"/>
</dbReference>
<dbReference type="SUPFAM" id="SSF51735">
    <property type="entry name" value="NAD(P)-binding Rossmann-fold domains"/>
    <property type="match status" value="1"/>
</dbReference>
<evidence type="ECO:0000256" key="1">
    <source>
        <dbReference type="ARBA" id="ARBA00007406"/>
    </source>
</evidence>
<dbReference type="GO" id="GO:0016620">
    <property type="term" value="F:oxidoreductase activity, acting on the aldehyde or oxo group of donors, NAD or NADP as acceptor"/>
    <property type="evidence" value="ECO:0007669"/>
    <property type="project" value="InterPro"/>
</dbReference>
<evidence type="ECO:0000259" key="9">
    <source>
        <dbReference type="SMART" id="SM00846"/>
    </source>
</evidence>
<evidence type="ECO:0000256" key="4">
    <source>
        <dbReference type="PIRSR" id="PIRSR000149-2"/>
    </source>
</evidence>
<feature type="binding site" evidence="4">
    <location>
        <position position="235"/>
    </location>
    <ligand>
        <name>D-glyceraldehyde 3-phosphate</name>
        <dbReference type="ChEBI" id="CHEBI:59776"/>
    </ligand>
</feature>
<dbReference type="InterPro" id="IPR020829">
    <property type="entry name" value="GlycerAld_3-P_DH_cat"/>
</dbReference>
<dbReference type="CDD" id="cd05214">
    <property type="entry name" value="GAPDH_I_N"/>
    <property type="match status" value="1"/>
</dbReference>
<evidence type="ECO:0000313" key="11">
    <source>
        <dbReference type="Proteomes" id="UP000177626"/>
    </source>
</evidence>
<gene>
    <name evidence="10" type="ORF">A2406_04220</name>
</gene>
<evidence type="ECO:0000256" key="3">
    <source>
        <dbReference type="PIRSR" id="PIRSR000149-1"/>
    </source>
</evidence>
<evidence type="ECO:0000256" key="5">
    <source>
        <dbReference type="PIRSR" id="PIRSR000149-3"/>
    </source>
</evidence>
<dbReference type="InterPro" id="IPR020830">
    <property type="entry name" value="GlycerAld_3-P_DH_AS"/>
</dbReference>
<dbReference type="EC" id="1.2.1.-" evidence="8"/>
<accession>A0A1G2BX34</accession>
<dbReference type="InterPro" id="IPR006424">
    <property type="entry name" value="Glyceraldehyde-3-P_DH_1"/>
</dbReference>
<dbReference type="NCBIfam" id="TIGR01534">
    <property type="entry name" value="GAPDH-I"/>
    <property type="match status" value="1"/>
</dbReference>
<dbReference type="CDD" id="cd18126">
    <property type="entry name" value="GAPDH_I_C"/>
    <property type="match status" value="1"/>
</dbReference>
<evidence type="ECO:0000256" key="7">
    <source>
        <dbReference type="RuleBase" id="RU000397"/>
    </source>
</evidence>
<feature type="active site" description="Nucleophile" evidence="3">
    <location>
        <position position="154"/>
    </location>
</feature>
<feature type="binding site" evidence="4">
    <location>
        <position position="184"/>
    </location>
    <ligand>
        <name>D-glyceraldehyde 3-phosphate</name>
        <dbReference type="ChEBI" id="CHEBI:59776"/>
    </ligand>
</feature>
<dbReference type="GO" id="GO:0050661">
    <property type="term" value="F:NADP binding"/>
    <property type="evidence" value="ECO:0007669"/>
    <property type="project" value="InterPro"/>
</dbReference>
<dbReference type="PROSITE" id="PS00071">
    <property type="entry name" value="GAPDH"/>
    <property type="match status" value="1"/>
</dbReference>
<dbReference type="PANTHER" id="PTHR43148">
    <property type="entry name" value="GLYCERALDEHYDE-3-PHOSPHATE DEHYDROGENASE 2"/>
    <property type="match status" value="1"/>
</dbReference>
<comment type="similarity">
    <text evidence="1 7">Belongs to the glyceraldehyde-3-phosphate dehydrogenase family.</text>
</comment>
<feature type="binding site" evidence="4">
    <location>
        <begin position="153"/>
        <end position="155"/>
    </location>
    <ligand>
        <name>D-glyceraldehyde 3-phosphate</name>
        <dbReference type="ChEBI" id="CHEBI:59776"/>
    </ligand>
</feature>
<dbReference type="SMART" id="SM00846">
    <property type="entry name" value="Gp_dh_N"/>
    <property type="match status" value="1"/>
</dbReference>
<dbReference type="FunFam" id="3.40.50.720:FF:000001">
    <property type="entry name" value="Glyceraldehyde-3-phosphate dehydrogenase"/>
    <property type="match status" value="1"/>
</dbReference>
<keyword evidence="2 8" id="KW-0560">Oxidoreductase</keyword>
<dbReference type="Pfam" id="PF02800">
    <property type="entry name" value="Gp_dh_C"/>
    <property type="match status" value="1"/>
</dbReference>
<keyword evidence="5" id="KW-0547">Nucleotide-binding</keyword>
<evidence type="ECO:0000313" key="10">
    <source>
        <dbReference type="EMBL" id="OGY93743.1"/>
    </source>
</evidence>
<feature type="binding site" evidence="4">
    <location>
        <begin position="212"/>
        <end position="213"/>
    </location>
    <ligand>
        <name>D-glyceraldehyde 3-phosphate</name>
        <dbReference type="ChEBI" id="CHEBI:59776"/>
    </ligand>
</feature>
<comment type="caution">
    <text evidence="10">The sequence shown here is derived from an EMBL/GenBank/DDBJ whole genome shotgun (WGS) entry which is preliminary data.</text>
</comment>
<sequence>MANKKIRVAINGFGRIGRAAFKIMLASKKYQVVAINDLAPVASLAYLLKYDTVYGIYQKKVSHQGSNIIVSGQKYQVTSQAKPEKLPWKKLKVDVVLECTGFFVKDGAAGAHLKAGAKKVIISAPAKGGDVETFLLGVNENKYKQQKLISNASCTTNCIAPVAQVMVSKFGVAKAMMTTIHSYTADQKLVDSPHKDPRRGRSAAENIVPTSTGAATATGKVIPELEGLFDGLSIRVPTPVVSLSDFTFVLKKDVTVEQVNRAIIIASQSKRYKGILGVTDEPVVSSDFIGDARSSIVDLPLTKVVGGNMVKIIAWYDNEWGYAARLVDMVSQIN</sequence>
<proteinExistence type="inferred from homology"/>
<name>A0A1G2BX34_9BACT</name>